<dbReference type="EMBL" id="ASSJ01000031">
    <property type="protein sequence ID" value="ERN42144.1"/>
    <property type="molecule type" value="Genomic_DNA"/>
</dbReference>
<proteinExistence type="inferred from homology"/>
<accession>U5DNG8</accession>
<dbReference type="Gene3D" id="3.90.550.10">
    <property type="entry name" value="Spore Coat Polysaccharide Biosynthesis Protein SpsA, Chain A"/>
    <property type="match status" value="1"/>
</dbReference>
<comment type="caution">
    <text evidence="6">The sequence shown here is derived from an EMBL/GenBank/DDBJ whole genome shotgun (WGS) entry which is preliminary data.</text>
</comment>
<evidence type="ECO:0000256" key="4">
    <source>
        <dbReference type="ARBA" id="ARBA00022679"/>
    </source>
</evidence>
<dbReference type="Pfam" id="PF00535">
    <property type="entry name" value="Glycos_transf_2"/>
    <property type="match status" value="1"/>
</dbReference>
<evidence type="ECO:0000256" key="3">
    <source>
        <dbReference type="ARBA" id="ARBA00022676"/>
    </source>
</evidence>
<dbReference type="InParanoid" id="U5DNG8"/>
<dbReference type="InterPro" id="IPR001173">
    <property type="entry name" value="Glyco_trans_2-like"/>
</dbReference>
<evidence type="ECO:0000313" key="6">
    <source>
        <dbReference type="EMBL" id="ERN42144.1"/>
    </source>
</evidence>
<keyword evidence="4 6" id="KW-0808">Transferase</keyword>
<dbReference type="STRING" id="582515.KR51_00012380"/>
<evidence type="ECO:0000256" key="2">
    <source>
        <dbReference type="ARBA" id="ARBA00006739"/>
    </source>
</evidence>
<keyword evidence="7" id="KW-1185">Reference proteome</keyword>
<name>U5DNG8_9CHRO</name>
<dbReference type="RefSeq" id="WP_022605712.1">
    <property type="nucleotide sequence ID" value="NZ_ASSJ01000031.1"/>
</dbReference>
<evidence type="ECO:0000259" key="5">
    <source>
        <dbReference type="Pfam" id="PF00535"/>
    </source>
</evidence>
<dbReference type="SUPFAM" id="SSF53448">
    <property type="entry name" value="Nucleotide-diphospho-sugar transferases"/>
    <property type="match status" value="1"/>
</dbReference>
<gene>
    <name evidence="6" type="ORF">KR51_00012380</name>
</gene>
<organism evidence="6 7">
    <name type="scientific">Rubidibacter lacunae KORDI 51-2</name>
    <dbReference type="NCBI Taxonomy" id="582515"/>
    <lineage>
        <taxon>Bacteria</taxon>
        <taxon>Bacillati</taxon>
        <taxon>Cyanobacteriota</taxon>
        <taxon>Cyanophyceae</taxon>
        <taxon>Oscillatoriophycideae</taxon>
        <taxon>Chroococcales</taxon>
        <taxon>Aphanothecaceae</taxon>
        <taxon>Rubidibacter</taxon>
    </lineage>
</organism>
<comment type="pathway">
    <text evidence="1">Cell wall biogenesis; cell wall polysaccharide biosynthesis.</text>
</comment>
<evidence type="ECO:0000313" key="7">
    <source>
        <dbReference type="Proteomes" id="UP000016960"/>
    </source>
</evidence>
<reference evidence="6 7" key="1">
    <citation type="submission" date="2013-05" db="EMBL/GenBank/DDBJ databases">
        <title>Draft genome sequence of Rubidibacter lacunae KORDI 51-2.</title>
        <authorList>
            <person name="Choi D.H."/>
            <person name="Noh J.H."/>
            <person name="Kwon K.-K."/>
            <person name="Lee J.-H."/>
            <person name="Ryu J.-Y."/>
        </authorList>
    </citation>
    <scope>NUCLEOTIDE SEQUENCE [LARGE SCALE GENOMIC DNA]</scope>
    <source>
        <strain evidence="6 7">KORDI 51-2</strain>
    </source>
</reference>
<dbReference type="Proteomes" id="UP000016960">
    <property type="component" value="Unassembled WGS sequence"/>
</dbReference>
<comment type="similarity">
    <text evidence="2">Belongs to the glycosyltransferase 2 family.</text>
</comment>
<dbReference type="eggNOG" id="COG1216">
    <property type="taxonomic scope" value="Bacteria"/>
</dbReference>
<keyword evidence="3" id="KW-0328">Glycosyltransferase</keyword>
<dbReference type="PANTHER" id="PTHR43179">
    <property type="entry name" value="RHAMNOSYLTRANSFERASE WBBL"/>
    <property type="match status" value="1"/>
</dbReference>
<dbReference type="GO" id="GO:0016757">
    <property type="term" value="F:glycosyltransferase activity"/>
    <property type="evidence" value="ECO:0007669"/>
    <property type="project" value="UniProtKB-KW"/>
</dbReference>
<dbReference type="InterPro" id="IPR029044">
    <property type="entry name" value="Nucleotide-diphossugar_trans"/>
</dbReference>
<dbReference type="PANTHER" id="PTHR43179:SF12">
    <property type="entry name" value="GALACTOFURANOSYLTRANSFERASE GLFT2"/>
    <property type="match status" value="1"/>
</dbReference>
<sequence length="292" mass="33454">MRKFYLLVVSYYSSAWLARLIDSLDETPPDLYQLVVVNNARRDRELRVLLQAFPRISLLEAHINLGFGRGCNLGLQWIWGRDRYARVWAINPDASFLPDTIVRAREVCNRHPELAILGTQIYKPDGTVWFARGTFARKLGVIRTVAELPPAARNPSVDLVTSDWASACSTIINLARFETCPQFDPEFFLYYEDFDFCQRYIMQGHRLAVATQVAVIHQPSTTVNRFPVLKFEHATFSYLLVLERYASGAIVWLYFTRLLVHALVLRLLCRPAGRGKLAGVARYLRYIPPDGV</sequence>
<dbReference type="AlphaFoldDB" id="U5DNG8"/>
<feature type="domain" description="Glycosyltransferase 2-like" evidence="5">
    <location>
        <begin position="7"/>
        <end position="136"/>
    </location>
</feature>
<evidence type="ECO:0000256" key="1">
    <source>
        <dbReference type="ARBA" id="ARBA00004776"/>
    </source>
</evidence>
<protein>
    <submittedName>
        <fullName evidence="6">Putative glycosyltransferase</fullName>
    </submittedName>
</protein>